<protein>
    <recommendedName>
        <fullName evidence="7">Rieske domain-containing protein</fullName>
    </recommendedName>
</protein>
<evidence type="ECO:0000256" key="3">
    <source>
        <dbReference type="ARBA" id="ARBA00023004"/>
    </source>
</evidence>
<sequence length="130" mass="14265">MSSRRDVLRIFSLCAGVLAGLPRLLQAGKLALGLDKAEKLKKVGGSALLKIKERELLFVRESEDSIRVLDPTCTHKKCTVEYHAEAKALICPCHGSTYDLEGKVLKGPAEKPLKAFEAKLSDDKIIFSLD</sequence>
<organism evidence="8 9">
    <name type="scientific">Candidatus Glassbacteria bacterium GWA2_58_10</name>
    <dbReference type="NCBI Taxonomy" id="1817865"/>
    <lineage>
        <taxon>Bacteria</taxon>
        <taxon>Candidatus Glassiibacteriota</taxon>
    </lineage>
</organism>
<dbReference type="GO" id="GO:0016020">
    <property type="term" value="C:membrane"/>
    <property type="evidence" value="ECO:0007669"/>
    <property type="project" value="InterPro"/>
</dbReference>
<dbReference type="PRINTS" id="PR00162">
    <property type="entry name" value="RIESKE"/>
</dbReference>
<keyword evidence="1" id="KW-0001">2Fe-2S</keyword>
<dbReference type="GO" id="GO:0051537">
    <property type="term" value="F:2 iron, 2 sulfur cluster binding"/>
    <property type="evidence" value="ECO:0007669"/>
    <property type="project" value="UniProtKB-KW"/>
</dbReference>
<evidence type="ECO:0000313" key="8">
    <source>
        <dbReference type="EMBL" id="OGF97692.1"/>
    </source>
</evidence>
<feature type="domain" description="Rieske" evidence="7">
    <location>
        <begin position="33"/>
        <end position="127"/>
    </location>
</feature>
<dbReference type="PANTHER" id="PTHR10134">
    <property type="entry name" value="CYTOCHROME B-C1 COMPLEX SUBUNIT RIESKE, MITOCHONDRIAL"/>
    <property type="match status" value="1"/>
</dbReference>
<dbReference type="Proteomes" id="UP000176992">
    <property type="component" value="Unassembled WGS sequence"/>
</dbReference>
<accession>A0A1F5YCA2</accession>
<dbReference type="InterPro" id="IPR014349">
    <property type="entry name" value="Rieske_Fe-S_prot"/>
</dbReference>
<evidence type="ECO:0000256" key="4">
    <source>
        <dbReference type="ARBA" id="ARBA00023014"/>
    </source>
</evidence>
<evidence type="ECO:0000313" key="9">
    <source>
        <dbReference type="Proteomes" id="UP000176992"/>
    </source>
</evidence>
<dbReference type="CDD" id="cd03467">
    <property type="entry name" value="Rieske"/>
    <property type="match status" value="1"/>
</dbReference>
<dbReference type="InterPro" id="IPR005805">
    <property type="entry name" value="Rieske_Fe-S_prot_C"/>
</dbReference>
<name>A0A1F5YCA2_9BACT</name>
<reference evidence="8 9" key="1">
    <citation type="journal article" date="2016" name="Nat. Commun.">
        <title>Thousands of microbial genomes shed light on interconnected biogeochemical processes in an aquifer system.</title>
        <authorList>
            <person name="Anantharaman K."/>
            <person name="Brown C.T."/>
            <person name="Hug L.A."/>
            <person name="Sharon I."/>
            <person name="Castelle C.J."/>
            <person name="Probst A.J."/>
            <person name="Thomas B.C."/>
            <person name="Singh A."/>
            <person name="Wilkins M.J."/>
            <person name="Karaoz U."/>
            <person name="Brodie E.L."/>
            <person name="Williams K.H."/>
            <person name="Hubbard S.S."/>
            <person name="Banfield J.F."/>
        </authorList>
    </citation>
    <scope>NUCLEOTIDE SEQUENCE [LARGE SCALE GENOMIC DNA]</scope>
</reference>
<comment type="caution">
    <text evidence="8">The sequence shown here is derived from an EMBL/GenBank/DDBJ whole genome shotgun (WGS) entry which is preliminary data.</text>
</comment>
<dbReference type="PROSITE" id="PS51296">
    <property type="entry name" value="RIESKE"/>
    <property type="match status" value="1"/>
</dbReference>
<keyword evidence="4" id="KW-0411">Iron-sulfur</keyword>
<comment type="cofactor">
    <cofactor evidence="6">
        <name>[2Fe-2S] cluster</name>
        <dbReference type="ChEBI" id="CHEBI:190135"/>
    </cofactor>
</comment>
<evidence type="ECO:0000256" key="6">
    <source>
        <dbReference type="ARBA" id="ARBA00034078"/>
    </source>
</evidence>
<dbReference type="Pfam" id="PF00355">
    <property type="entry name" value="Rieske"/>
    <property type="match status" value="1"/>
</dbReference>
<dbReference type="EMBL" id="MFIV01000215">
    <property type="protein sequence ID" value="OGF97692.1"/>
    <property type="molecule type" value="Genomic_DNA"/>
</dbReference>
<dbReference type="Gene3D" id="2.102.10.10">
    <property type="entry name" value="Rieske [2Fe-2S] iron-sulphur domain"/>
    <property type="match status" value="1"/>
</dbReference>
<dbReference type="InterPro" id="IPR036922">
    <property type="entry name" value="Rieske_2Fe-2S_sf"/>
</dbReference>
<keyword evidence="2" id="KW-0479">Metal-binding</keyword>
<keyword evidence="5" id="KW-1015">Disulfide bond</keyword>
<keyword evidence="3" id="KW-0408">Iron</keyword>
<evidence type="ECO:0000256" key="2">
    <source>
        <dbReference type="ARBA" id="ARBA00022723"/>
    </source>
</evidence>
<gene>
    <name evidence="8" type="ORF">A2Z86_12610</name>
</gene>
<dbReference type="SUPFAM" id="SSF50022">
    <property type="entry name" value="ISP domain"/>
    <property type="match status" value="1"/>
</dbReference>
<proteinExistence type="predicted"/>
<evidence type="ECO:0000256" key="5">
    <source>
        <dbReference type="ARBA" id="ARBA00023157"/>
    </source>
</evidence>
<dbReference type="AlphaFoldDB" id="A0A1F5YCA2"/>
<evidence type="ECO:0000256" key="1">
    <source>
        <dbReference type="ARBA" id="ARBA00022714"/>
    </source>
</evidence>
<dbReference type="InterPro" id="IPR017941">
    <property type="entry name" value="Rieske_2Fe-2S"/>
</dbReference>
<evidence type="ECO:0000259" key="7">
    <source>
        <dbReference type="PROSITE" id="PS51296"/>
    </source>
</evidence>
<dbReference type="GO" id="GO:0046872">
    <property type="term" value="F:metal ion binding"/>
    <property type="evidence" value="ECO:0007669"/>
    <property type="project" value="UniProtKB-KW"/>
</dbReference>